<name>A0A0B5BER9_9BACT</name>
<dbReference type="Proteomes" id="UP000057609">
    <property type="component" value="Chromosome"/>
</dbReference>
<evidence type="ECO:0000313" key="2">
    <source>
        <dbReference type="EMBL" id="AJE04942.1"/>
    </source>
</evidence>
<proteinExistence type="predicted"/>
<keyword evidence="3" id="KW-1185">Reference proteome</keyword>
<dbReference type="Pfam" id="PF07963">
    <property type="entry name" value="N_methyl"/>
    <property type="match status" value="1"/>
</dbReference>
<dbReference type="NCBIfam" id="TIGR02532">
    <property type="entry name" value="IV_pilin_GFxxxE"/>
    <property type="match status" value="1"/>
</dbReference>
<feature type="transmembrane region" description="Helical" evidence="1">
    <location>
        <begin position="21"/>
        <end position="41"/>
    </location>
</feature>
<evidence type="ECO:0000313" key="3">
    <source>
        <dbReference type="Proteomes" id="UP000057609"/>
    </source>
</evidence>
<keyword evidence="1" id="KW-1133">Transmembrane helix</keyword>
<accession>A0A0B5BER9</accession>
<dbReference type="InterPro" id="IPR045584">
    <property type="entry name" value="Pilin-like"/>
</dbReference>
<organism evidence="2 3">
    <name type="scientific">Geobacter pickeringii</name>
    <dbReference type="NCBI Taxonomy" id="345632"/>
    <lineage>
        <taxon>Bacteria</taxon>
        <taxon>Pseudomonadati</taxon>
        <taxon>Thermodesulfobacteriota</taxon>
        <taxon>Desulfuromonadia</taxon>
        <taxon>Geobacterales</taxon>
        <taxon>Geobacteraceae</taxon>
        <taxon>Geobacter</taxon>
    </lineage>
</organism>
<sequence>MKAVAGIRRMLQSEEGFTLMEALVAIAILAVVLLGTASMLFNGLATSAGSNNRYVAAATIQSQVENLLKSSFASLASQLTPVQTTSNGVTYRTTWRVTALSTNSAFINISTTWTDKTGAHGMGFQLVRSR</sequence>
<dbReference type="SUPFAM" id="SSF54523">
    <property type="entry name" value="Pili subunits"/>
    <property type="match status" value="1"/>
</dbReference>
<dbReference type="STRING" id="345632.GPICK_13730"/>
<gene>
    <name evidence="2" type="ORF">GPICK_13730</name>
</gene>
<dbReference type="OrthoDB" id="9947822at2"/>
<dbReference type="AlphaFoldDB" id="A0A0B5BER9"/>
<evidence type="ECO:0008006" key="4">
    <source>
        <dbReference type="Google" id="ProtNLM"/>
    </source>
</evidence>
<dbReference type="KEGG" id="gpi:GPICK_13730"/>
<evidence type="ECO:0000256" key="1">
    <source>
        <dbReference type="SAM" id="Phobius"/>
    </source>
</evidence>
<keyword evidence="1" id="KW-0812">Transmembrane</keyword>
<dbReference type="EMBL" id="CP009788">
    <property type="protein sequence ID" value="AJE04942.1"/>
    <property type="molecule type" value="Genomic_DNA"/>
</dbReference>
<protein>
    <recommendedName>
        <fullName evidence="4">Pilus assembly protein PilV</fullName>
    </recommendedName>
</protein>
<reference evidence="2 3" key="1">
    <citation type="journal article" date="2015" name="Genome Announc.">
        <title>Complete Genome of Geobacter pickeringii G13T, a Metal-Reducing Isolate from Sedimentary Kaolin Deposits.</title>
        <authorList>
            <person name="Badalamenti J.P."/>
            <person name="Bond D.R."/>
        </authorList>
    </citation>
    <scope>NUCLEOTIDE SEQUENCE [LARGE SCALE GENOMIC DNA]</scope>
    <source>
        <strain evidence="2 3">G13</strain>
    </source>
</reference>
<dbReference type="InterPro" id="IPR012902">
    <property type="entry name" value="N_methyl_site"/>
</dbReference>
<dbReference type="HOGENOM" id="CLU_1935031_0_0_7"/>
<dbReference type="Gene3D" id="3.30.700.10">
    <property type="entry name" value="Glycoprotein, Type 4 Pilin"/>
    <property type="match status" value="1"/>
</dbReference>
<keyword evidence="1" id="KW-0472">Membrane</keyword>